<comment type="cofactor">
    <cofactor evidence="1">
        <name>Zn(2+)</name>
        <dbReference type="ChEBI" id="CHEBI:29105"/>
    </cofactor>
</comment>
<dbReference type="OrthoDB" id="10253041at2759"/>
<evidence type="ECO:0000313" key="6">
    <source>
        <dbReference type="EMBL" id="CDW88594.1"/>
    </source>
</evidence>
<keyword evidence="7" id="KW-1185">Reference proteome</keyword>
<sequence length="1263" mass="147995">MVSSQKLKRHQTSRFKMEAKTIDSHLIIKTNLFLNQCLCMLASSIQKMTLNQGKFRTHQYLRWRPAHPISNEVPASFTIEEFELTMKQRQYGHLIYKFPVFKNSQSLINSMMGTKPFNSHFKYHIKPPINNIYYDSHPLEFTSEFESGNLDKVIRAMRIRATSQRDYLMQITSEEFTKNKQIWHEVGYDYKQGKTNLFKYNYYDYFQYSSSTLLSLLLPSPTPTRIYYLKIEKLATQISGIKIPILTITDRKEELRDKKLIVITARTNPGDPQSSFVMEGIINFLTQQKGYEQFEDQAVYLRKKFIFRIIPMVNAEGVIIGNNKTSLSGNELDLLFDEPDKFAHPEIYNLRELLAKVIDYQDLEPFLYLSMTSHFNKKNFFFHSNYFQLHEKNYQRKGKQRVVMWKEFGFLYSYQLMTSCFGYRGSNKQNLAFGILDFLKMGEIIARAIQELSVFDENQEYKKNFLFDQMQAKLLVREAKKVKVSREIITEIKRFDKFKEIAEHKDTQQHSARGPERQTSLIDFNKIQAIKLMRAPKSFSMSFKELKPRNQILKINQSSIRTPKDSRENSPETNKNSFIDDKPRKRFLLLNHVTMLSMDQISQEFEEFDQNLKEDNEQEQEKNQFDELDGIHLLKLRRVIINKTIPNSPEKNLVLKFIDNQIKKMRQSISHSLISESPDKRKSSSNTKRSQKQAHYHYHCKYSHDELTRKLDKTSNISPQVKLVEKLQIKLQGKVPNPKPFELNVIKAAQSSNRKSKKIIEIERTRNDLLRTINDTSEQELTADFNNQIVEEDNFSRESTDRNQAIPIPTATIMGGERSVDEITMKYDSITPDIGVQKHDTQESEKKIQQEDQGLQVQMTNSEYYTISINSTNQKNNQIGFPFQIPKKKDLYQKYHAQDQQSSSNTSIGGVVMGLTLAQSPQRYSRRQIRHNSEKQEKDLVHVMNVQKISPKKNSIKINTQMTMKSNFLTQNLRKPPLQQTFQDKVLRDNPSFISNKKLQQNSQDPKSKTMEMNKNAVQSDYFANIIKNTQLPNLIQAMNVKGSRPNSKQNRVAVDQYIKKYEKRHNSYDQYQAKDLFPSINMIHSSSQYKIDPIIRDVSAMKVSRGLSPYHESQQSYQSSEFAHQINQINYITPSQDDFTKINSINAFEQAENQNRIEMEAKNSLEEQDAQYKTLPDSHYTGLSQSQSQKIPINLLTTENLMQVFAKKLVKLNSQQSKSKTQKPKETSFQQYLRQKKDVKVLMWLNKQIKYKRPTPNIQTFI</sequence>
<proteinExistence type="inferred from homology"/>
<organism evidence="6 7">
    <name type="scientific">Stylonychia lemnae</name>
    <name type="common">Ciliate</name>
    <dbReference type="NCBI Taxonomy" id="5949"/>
    <lineage>
        <taxon>Eukaryota</taxon>
        <taxon>Sar</taxon>
        <taxon>Alveolata</taxon>
        <taxon>Ciliophora</taxon>
        <taxon>Intramacronucleata</taxon>
        <taxon>Spirotrichea</taxon>
        <taxon>Stichotrichia</taxon>
        <taxon>Sporadotrichida</taxon>
        <taxon>Oxytrichidae</taxon>
        <taxon>Stylonychinae</taxon>
        <taxon>Stylonychia</taxon>
    </lineage>
</organism>
<comment type="caution">
    <text evidence="3">Lacks conserved residue(s) required for the propagation of feature annotation.</text>
</comment>
<evidence type="ECO:0000256" key="1">
    <source>
        <dbReference type="ARBA" id="ARBA00001947"/>
    </source>
</evidence>
<dbReference type="SUPFAM" id="SSF53187">
    <property type="entry name" value="Zn-dependent exopeptidases"/>
    <property type="match status" value="1"/>
</dbReference>
<dbReference type="OMA" id="NTEYDEN"/>
<evidence type="ECO:0000256" key="3">
    <source>
        <dbReference type="PROSITE-ProRule" id="PRU01379"/>
    </source>
</evidence>
<dbReference type="InterPro" id="IPR050821">
    <property type="entry name" value="Cytosolic_carboxypeptidase"/>
</dbReference>
<dbReference type="Proteomes" id="UP000039865">
    <property type="component" value="Unassembled WGS sequence"/>
</dbReference>
<evidence type="ECO:0000259" key="5">
    <source>
        <dbReference type="PROSITE" id="PS52035"/>
    </source>
</evidence>
<evidence type="ECO:0000256" key="2">
    <source>
        <dbReference type="ARBA" id="ARBA00005988"/>
    </source>
</evidence>
<name>A0A078B283_STYLE</name>
<evidence type="ECO:0000313" key="7">
    <source>
        <dbReference type="Proteomes" id="UP000039865"/>
    </source>
</evidence>
<evidence type="ECO:0000256" key="4">
    <source>
        <dbReference type="SAM" id="MobiDB-lite"/>
    </source>
</evidence>
<dbReference type="PANTHER" id="PTHR12756:SF11">
    <property type="entry name" value="CYTOSOLIC CARBOXYPEPTIDASE 1"/>
    <property type="match status" value="1"/>
</dbReference>
<gene>
    <name evidence="6" type="primary">Contig18999.g20153</name>
    <name evidence="6" type="ORF">STYLEM_17716</name>
</gene>
<dbReference type="InParanoid" id="A0A078B283"/>
<dbReference type="PANTHER" id="PTHR12756">
    <property type="entry name" value="CYTOSOLIC CARBOXYPEPTIDASE"/>
    <property type="match status" value="1"/>
</dbReference>
<comment type="similarity">
    <text evidence="2 3">Belongs to the peptidase M14 family.</text>
</comment>
<feature type="region of interest" description="Disordered" evidence="4">
    <location>
        <begin position="669"/>
        <end position="695"/>
    </location>
</feature>
<accession>A0A078B283</accession>
<dbReference type="InterPro" id="IPR000834">
    <property type="entry name" value="Peptidase_M14"/>
</dbReference>
<dbReference type="GO" id="GO:0006508">
    <property type="term" value="P:proteolysis"/>
    <property type="evidence" value="ECO:0007669"/>
    <property type="project" value="InterPro"/>
</dbReference>
<dbReference type="AlphaFoldDB" id="A0A078B283"/>
<protein>
    <recommendedName>
        <fullName evidence="5">Peptidase M14 domain-containing protein</fullName>
    </recommendedName>
</protein>
<dbReference type="Gene3D" id="3.40.630.10">
    <property type="entry name" value="Zn peptidases"/>
    <property type="match status" value="1"/>
</dbReference>
<reference evidence="6 7" key="1">
    <citation type="submission" date="2014-06" db="EMBL/GenBank/DDBJ databases">
        <authorList>
            <person name="Swart Estienne"/>
        </authorList>
    </citation>
    <scope>NUCLEOTIDE SEQUENCE [LARGE SCALE GENOMIC DNA]</scope>
    <source>
        <strain evidence="6 7">130c</strain>
    </source>
</reference>
<dbReference type="GO" id="GO:0004181">
    <property type="term" value="F:metallocarboxypeptidase activity"/>
    <property type="evidence" value="ECO:0007669"/>
    <property type="project" value="InterPro"/>
</dbReference>
<dbReference type="PROSITE" id="PS52035">
    <property type="entry name" value="PEPTIDASE_M14"/>
    <property type="match status" value="1"/>
</dbReference>
<dbReference type="EMBL" id="CCKQ01016729">
    <property type="protein sequence ID" value="CDW88594.1"/>
    <property type="molecule type" value="Genomic_DNA"/>
</dbReference>
<dbReference type="GO" id="GO:0008270">
    <property type="term" value="F:zinc ion binding"/>
    <property type="evidence" value="ECO:0007669"/>
    <property type="project" value="InterPro"/>
</dbReference>
<feature type="domain" description="Peptidase M14" evidence="5">
    <location>
        <begin position="201"/>
        <end position="453"/>
    </location>
</feature>
<feature type="region of interest" description="Disordered" evidence="4">
    <location>
        <begin position="554"/>
        <end position="578"/>
    </location>
</feature>